<evidence type="ECO:0000313" key="2">
    <source>
        <dbReference type="EMBL" id="QFU15941.1"/>
    </source>
</evidence>
<dbReference type="AlphaFoldDB" id="A0A5P9JV09"/>
<dbReference type="KEGG" id="mico:GDR74_06735"/>
<sequence>MAVPSLHAAVQGDDERVAFRVKETDPVVTGSIGRTAPADSPASNTAVADESNPGRGYVLRKVLRRGALVEGPDGLREVSPGTFLPGAGRVISIFRSESGWVVVTSETVIREGAVLGLGNASGTSGRTS</sequence>
<dbReference type="EMBL" id="CP045423">
    <property type="protein sequence ID" value="QFU15941.1"/>
    <property type="molecule type" value="Genomic_DNA"/>
</dbReference>
<feature type="region of interest" description="Disordered" evidence="1">
    <location>
        <begin position="30"/>
        <end position="51"/>
    </location>
</feature>
<protein>
    <submittedName>
        <fullName evidence="2">Uncharacterized protein</fullName>
    </submittedName>
</protein>
<evidence type="ECO:0000256" key="1">
    <source>
        <dbReference type="SAM" id="MobiDB-lite"/>
    </source>
</evidence>
<accession>A0A5P9JV09</accession>
<proteinExistence type="predicted"/>
<evidence type="ECO:0000313" key="3">
    <source>
        <dbReference type="Proteomes" id="UP000325614"/>
    </source>
</evidence>
<organism evidence="2 3">
    <name type="scientific">Microvirga thermotolerans</name>
    <dbReference type="NCBI Taxonomy" id="2651334"/>
    <lineage>
        <taxon>Bacteria</taxon>
        <taxon>Pseudomonadati</taxon>
        <taxon>Pseudomonadota</taxon>
        <taxon>Alphaproteobacteria</taxon>
        <taxon>Hyphomicrobiales</taxon>
        <taxon>Methylobacteriaceae</taxon>
        <taxon>Microvirga</taxon>
    </lineage>
</organism>
<reference evidence="2 3" key="1">
    <citation type="submission" date="2019-10" db="EMBL/GenBank/DDBJ databases">
        <title>Isolation, Identification of Microvirga thermotolerans HR1, a novel thermophilic bacterium and Comparative Genomics of the genus Microvirga.</title>
        <authorList>
            <person name="Li J."/>
            <person name="Zhang W."/>
            <person name="Lin M."/>
            <person name="Wang J."/>
        </authorList>
    </citation>
    <scope>NUCLEOTIDE SEQUENCE [LARGE SCALE GENOMIC DNA]</scope>
    <source>
        <strain evidence="2 3">HR1</strain>
    </source>
</reference>
<name>A0A5P9JV09_9HYPH</name>
<dbReference type="Proteomes" id="UP000325614">
    <property type="component" value="Chromosome"/>
</dbReference>
<keyword evidence="3" id="KW-1185">Reference proteome</keyword>
<gene>
    <name evidence="2" type="ORF">GDR74_06735</name>
</gene>